<dbReference type="GO" id="GO:0006633">
    <property type="term" value="P:fatty acid biosynthetic process"/>
    <property type="evidence" value="ECO:0007669"/>
    <property type="project" value="TreeGrafter"/>
</dbReference>
<dbReference type="PANTHER" id="PTHR43775">
    <property type="entry name" value="FATTY ACID SYNTHASE"/>
    <property type="match status" value="1"/>
</dbReference>
<evidence type="ECO:0000256" key="1">
    <source>
        <dbReference type="ARBA" id="ARBA00022450"/>
    </source>
</evidence>
<dbReference type="Proteomes" id="UP001230188">
    <property type="component" value="Unassembled WGS sequence"/>
</dbReference>
<dbReference type="Gene3D" id="3.40.47.10">
    <property type="match status" value="1"/>
</dbReference>
<dbReference type="InterPro" id="IPR014030">
    <property type="entry name" value="Ketoacyl_synth_N"/>
</dbReference>
<dbReference type="SUPFAM" id="SSF53901">
    <property type="entry name" value="Thiolase-like"/>
    <property type="match status" value="1"/>
</dbReference>
<organism evidence="4 5">
    <name type="scientific">Chrysophaeum taylorii</name>
    <dbReference type="NCBI Taxonomy" id="2483200"/>
    <lineage>
        <taxon>Eukaryota</taxon>
        <taxon>Sar</taxon>
        <taxon>Stramenopiles</taxon>
        <taxon>Ochrophyta</taxon>
        <taxon>Pelagophyceae</taxon>
        <taxon>Pelagomonadales</taxon>
        <taxon>Pelagomonadaceae</taxon>
        <taxon>Chrysophaeum</taxon>
    </lineage>
</organism>
<name>A0AAD7UM82_9STRA</name>
<evidence type="ECO:0000313" key="5">
    <source>
        <dbReference type="Proteomes" id="UP001230188"/>
    </source>
</evidence>
<dbReference type="PANTHER" id="PTHR43775:SF37">
    <property type="entry name" value="SI:DKEY-61P9.11"/>
    <property type="match status" value="1"/>
</dbReference>
<comment type="caution">
    <text evidence="4">The sequence shown here is derived from an EMBL/GenBank/DDBJ whole genome shotgun (WGS) entry which is preliminary data.</text>
</comment>
<dbReference type="EMBL" id="JAQMWT010000109">
    <property type="protein sequence ID" value="KAJ8610366.1"/>
    <property type="molecule type" value="Genomic_DNA"/>
</dbReference>
<accession>A0AAD7UM82</accession>
<dbReference type="GO" id="GO:0004312">
    <property type="term" value="F:fatty acid synthase activity"/>
    <property type="evidence" value="ECO:0007669"/>
    <property type="project" value="TreeGrafter"/>
</dbReference>
<proteinExistence type="predicted"/>
<dbReference type="InterPro" id="IPR050091">
    <property type="entry name" value="PKS_NRPS_Biosynth_Enz"/>
</dbReference>
<dbReference type="Pfam" id="PF00109">
    <property type="entry name" value="ketoacyl-synt"/>
    <property type="match status" value="1"/>
</dbReference>
<dbReference type="AlphaFoldDB" id="A0AAD7UM82"/>
<reference evidence="4" key="1">
    <citation type="submission" date="2023-01" db="EMBL/GenBank/DDBJ databases">
        <title>Metagenome sequencing of chrysophaentin producing Chrysophaeum taylorii.</title>
        <authorList>
            <person name="Davison J."/>
            <person name="Bewley C."/>
        </authorList>
    </citation>
    <scope>NUCLEOTIDE SEQUENCE</scope>
    <source>
        <strain evidence="4">NIES-1699</strain>
    </source>
</reference>
<gene>
    <name evidence="4" type="ORF">CTAYLR_003865</name>
</gene>
<evidence type="ECO:0000259" key="3">
    <source>
        <dbReference type="Pfam" id="PF00109"/>
    </source>
</evidence>
<dbReference type="InterPro" id="IPR016039">
    <property type="entry name" value="Thiolase-like"/>
</dbReference>
<sequence length="178" mass="19389">METIRESKETTPVVAICGFAFRFPGEVSTAGDLWRVLESRESVTSALDGRWGPHWRSEASGDEKSTIPRVAGTYRAGRFGQVKDNDSFDASFFNINETEAKCMDRQQPQFLELTVEALFRAGIPILSLQDSDSGVWVGCSTMETLAAMKQSGATALKPMSLPGSAQCVIANRVSLFLG</sequence>
<evidence type="ECO:0000313" key="4">
    <source>
        <dbReference type="EMBL" id="KAJ8610366.1"/>
    </source>
</evidence>
<keyword evidence="2" id="KW-0597">Phosphoprotein</keyword>
<keyword evidence="1" id="KW-0596">Phosphopantetheine</keyword>
<feature type="domain" description="Beta-ketoacyl synthase-like N-terminal" evidence="3">
    <location>
        <begin position="14"/>
        <end position="178"/>
    </location>
</feature>
<evidence type="ECO:0000256" key="2">
    <source>
        <dbReference type="ARBA" id="ARBA00022553"/>
    </source>
</evidence>
<protein>
    <recommendedName>
        <fullName evidence="3">Beta-ketoacyl synthase-like N-terminal domain-containing protein</fullName>
    </recommendedName>
</protein>
<keyword evidence="5" id="KW-1185">Reference proteome</keyword>